<dbReference type="OrthoDB" id="2290730at2759"/>
<feature type="region of interest" description="Disordered" evidence="1">
    <location>
        <begin position="1"/>
        <end position="20"/>
    </location>
</feature>
<evidence type="ECO:0000313" key="3">
    <source>
        <dbReference type="Proteomes" id="UP000646827"/>
    </source>
</evidence>
<accession>A0A8H7VL50</accession>
<evidence type="ECO:0000256" key="1">
    <source>
        <dbReference type="SAM" id="MobiDB-lite"/>
    </source>
</evidence>
<evidence type="ECO:0000313" key="2">
    <source>
        <dbReference type="EMBL" id="KAG2222922.1"/>
    </source>
</evidence>
<dbReference type="Proteomes" id="UP000646827">
    <property type="component" value="Unassembled WGS sequence"/>
</dbReference>
<proteinExistence type="predicted"/>
<reference evidence="2 3" key="1">
    <citation type="submission" date="2020-12" db="EMBL/GenBank/DDBJ databases">
        <title>Metabolic potential, ecology and presence of endohyphal bacteria is reflected in genomic diversity of Mucoromycotina.</title>
        <authorList>
            <person name="Muszewska A."/>
            <person name="Okrasinska A."/>
            <person name="Steczkiewicz K."/>
            <person name="Drgas O."/>
            <person name="Orlowska M."/>
            <person name="Perlinska-Lenart U."/>
            <person name="Aleksandrzak-Piekarczyk T."/>
            <person name="Szatraj K."/>
            <person name="Zielenkiewicz U."/>
            <person name="Pilsyk S."/>
            <person name="Malc E."/>
            <person name="Mieczkowski P."/>
            <person name="Kruszewska J.S."/>
            <person name="Biernat P."/>
            <person name="Pawlowska J."/>
        </authorList>
    </citation>
    <scope>NUCLEOTIDE SEQUENCE [LARGE SCALE GENOMIC DNA]</scope>
    <source>
        <strain evidence="2 3">CBS 142.35</strain>
    </source>
</reference>
<protein>
    <submittedName>
        <fullName evidence="2">Uncharacterized protein</fullName>
    </submittedName>
</protein>
<dbReference type="EMBL" id="JAEPRB010000072">
    <property type="protein sequence ID" value="KAG2222922.1"/>
    <property type="molecule type" value="Genomic_DNA"/>
</dbReference>
<keyword evidence="3" id="KW-1185">Reference proteome</keyword>
<organism evidence="2 3">
    <name type="scientific">Circinella minor</name>
    <dbReference type="NCBI Taxonomy" id="1195481"/>
    <lineage>
        <taxon>Eukaryota</taxon>
        <taxon>Fungi</taxon>
        <taxon>Fungi incertae sedis</taxon>
        <taxon>Mucoromycota</taxon>
        <taxon>Mucoromycotina</taxon>
        <taxon>Mucoromycetes</taxon>
        <taxon>Mucorales</taxon>
        <taxon>Lichtheimiaceae</taxon>
        <taxon>Circinella</taxon>
    </lineage>
</organism>
<feature type="region of interest" description="Disordered" evidence="1">
    <location>
        <begin position="90"/>
        <end position="110"/>
    </location>
</feature>
<comment type="caution">
    <text evidence="2">The sequence shown here is derived from an EMBL/GenBank/DDBJ whole genome shotgun (WGS) entry which is preliminary data.</text>
</comment>
<dbReference type="AlphaFoldDB" id="A0A8H7VL50"/>
<name>A0A8H7VL50_9FUNG</name>
<sequence>MSHHLTVVNNDKNNITTTTDGTLNKDIKLLIENDDNDGGNDEEHNDFNLAPSFLSTHESSHKQHSRNKKKYIHAFEKKFMMITDGYMTEDNTRERQQQQQKRVKRHQQENRTMPLNIPISPASLSPSSAFDDHVTHLQKTKNPVLSVTCPVNNNNTKDILSSIQHCSGGFTVGSMPEQESPIPWPSQIINNHIRTPDSVTEQQYHSDYILSPVPVMMDDSPLLFDMDQ</sequence>
<gene>
    <name evidence="2" type="ORF">INT45_013553</name>
</gene>